<protein>
    <submittedName>
        <fullName evidence="3">Polyisoprenoid-binding protein YceI</fullName>
    </submittedName>
</protein>
<organism evidence="3 4">
    <name type="scientific">Rhodothalassium salexigens DSM 2132</name>
    <dbReference type="NCBI Taxonomy" id="1188247"/>
    <lineage>
        <taxon>Bacteria</taxon>
        <taxon>Pseudomonadati</taxon>
        <taxon>Pseudomonadota</taxon>
        <taxon>Alphaproteobacteria</taxon>
        <taxon>Rhodothalassiales</taxon>
        <taxon>Rhodothalassiaceae</taxon>
        <taxon>Rhodothalassium</taxon>
    </lineage>
</organism>
<feature type="chain" id="PRO_5020337929" evidence="1">
    <location>
        <begin position="38"/>
        <end position="209"/>
    </location>
</feature>
<dbReference type="PANTHER" id="PTHR34406">
    <property type="entry name" value="PROTEIN YCEI"/>
    <property type="match status" value="1"/>
</dbReference>
<dbReference type="InterPro" id="IPR007372">
    <property type="entry name" value="Lipid/polyisoprenoid-bd_YceI"/>
</dbReference>
<dbReference type="SUPFAM" id="SSF101874">
    <property type="entry name" value="YceI-like"/>
    <property type="match status" value="1"/>
</dbReference>
<evidence type="ECO:0000256" key="1">
    <source>
        <dbReference type="SAM" id="SignalP"/>
    </source>
</evidence>
<feature type="signal peptide" evidence="1">
    <location>
        <begin position="1"/>
        <end position="37"/>
    </location>
</feature>
<dbReference type="FunCoup" id="A0A4R2PPB3">
    <property type="interactions" value="98"/>
</dbReference>
<evidence type="ECO:0000313" key="3">
    <source>
        <dbReference type="EMBL" id="TCP37609.1"/>
    </source>
</evidence>
<dbReference type="AlphaFoldDB" id="A0A4R2PPB3"/>
<gene>
    <name evidence="3" type="ORF">EV659_10213</name>
</gene>
<evidence type="ECO:0000259" key="2">
    <source>
        <dbReference type="SMART" id="SM00867"/>
    </source>
</evidence>
<dbReference type="InParanoid" id="A0A4R2PPB3"/>
<dbReference type="PANTHER" id="PTHR34406:SF1">
    <property type="entry name" value="PROTEIN YCEI"/>
    <property type="match status" value="1"/>
</dbReference>
<dbReference type="SMART" id="SM00867">
    <property type="entry name" value="YceI"/>
    <property type="match status" value="1"/>
</dbReference>
<evidence type="ECO:0000313" key="4">
    <source>
        <dbReference type="Proteomes" id="UP000295399"/>
    </source>
</evidence>
<accession>A0A4R2PPB3</accession>
<name>A0A4R2PPB3_RHOSA</name>
<dbReference type="Proteomes" id="UP000295399">
    <property type="component" value="Unassembled WGS sequence"/>
</dbReference>
<feature type="domain" description="Lipid/polyisoprenoid-binding YceI-like" evidence="2">
    <location>
        <begin position="41"/>
        <end position="207"/>
    </location>
</feature>
<dbReference type="EMBL" id="SLXO01000002">
    <property type="protein sequence ID" value="TCP37609.1"/>
    <property type="molecule type" value="Genomic_DNA"/>
</dbReference>
<dbReference type="RefSeq" id="WP_165878661.1">
    <property type="nucleotide sequence ID" value="NZ_JACIGF010000002.1"/>
</dbReference>
<proteinExistence type="predicted"/>
<dbReference type="Gene3D" id="2.40.128.110">
    <property type="entry name" value="Lipid/polyisoprenoid-binding, YceI-like"/>
    <property type="match status" value="1"/>
</dbReference>
<keyword evidence="4" id="KW-1185">Reference proteome</keyword>
<dbReference type="InterPro" id="IPR036761">
    <property type="entry name" value="TTHA0802/YceI-like_sf"/>
</dbReference>
<comment type="caution">
    <text evidence="3">The sequence shown here is derived from an EMBL/GenBank/DDBJ whole genome shotgun (WGS) entry which is preliminary data.</text>
</comment>
<reference evidence="3 4" key="1">
    <citation type="submission" date="2019-03" db="EMBL/GenBank/DDBJ databases">
        <title>Genomic Encyclopedia of Type Strains, Phase IV (KMG-IV): sequencing the most valuable type-strain genomes for metagenomic binning, comparative biology and taxonomic classification.</title>
        <authorList>
            <person name="Goeker M."/>
        </authorList>
    </citation>
    <scope>NUCLEOTIDE SEQUENCE [LARGE SCALE GENOMIC DNA]</scope>
    <source>
        <strain evidence="3 4">DSM 2132</strain>
    </source>
</reference>
<keyword evidence="1" id="KW-0732">Signal</keyword>
<dbReference type="Pfam" id="PF04264">
    <property type="entry name" value="YceI"/>
    <property type="match status" value="1"/>
</dbReference>
<sequence>MARSLPFAMPAIRSTALAALSALALALSLAGQPAARAEPLRLTLDPAHTHILFKVNHLGLSNTVGQFDRFEGTVVLDPEAPEDSSVSVSIEAASIDTNNDARDSHLRGDDFFDTGTHPIITFESLRVDPTSDQSATVYGMLTLLGESRPVALRTRLNYLGEHPLPGQSGMVAGFTANATIDRTDFGMDAYAGAVGNEVVLLINTEAVAP</sequence>